<evidence type="ECO:0000256" key="7">
    <source>
        <dbReference type="ARBA" id="ARBA00022898"/>
    </source>
</evidence>
<evidence type="ECO:0000256" key="5">
    <source>
        <dbReference type="ARBA" id="ARBA00022490"/>
    </source>
</evidence>
<protein>
    <recommendedName>
        <fullName evidence="11">Selenocysteine lyase</fullName>
        <ecNumber evidence="10">4.4.1.16</ecNumber>
    </recommendedName>
</protein>
<feature type="domain" description="Aminotransferase class V" evidence="12">
    <location>
        <begin position="5"/>
        <end position="327"/>
    </location>
</feature>
<evidence type="ECO:0000256" key="1">
    <source>
        <dbReference type="ARBA" id="ARBA00001933"/>
    </source>
</evidence>
<keyword evidence="5" id="KW-0963">Cytoplasm</keyword>
<evidence type="ECO:0000313" key="13">
    <source>
        <dbReference type="EMBL" id="ADD38848.1"/>
    </source>
</evidence>
<keyword evidence="8 13" id="KW-0456">Lyase</keyword>
<dbReference type="PANTHER" id="PTHR11601:SF62">
    <property type="entry name" value="SELENOCYSTEINE LYASE"/>
    <property type="match status" value="1"/>
</dbReference>
<keyword evidence="7" id="KW-0663">Pyridoxal phosphate</keyword>
<dbReference type="EC" id="4.4.1.16" evidence="10"/>
<dbReference type="InterPro" id="IPR000192">
    <property type="entry name" value="Aminotrans_V_dom"/>
</dbReference>
<evidence type="ECO:0000256" key="11">
    <source>
        <dbReference type="ARBA" id="ARBA00040554"/>
    </source>
</evidence>
<dbReference type="InterPro" id="IPR015421">
    <property type="entry name" value="PyrdxlP-dep_Trfase_major"/>
</dbReference>
<accession>D3PJW2</accession>
<name>D3PJW2_LEPSM</name>
<comment type="function">
    <text evidence="9">Catalyzes the decomposition of L-selenocysteine to L-alanine and elemental selenium.</text>
</comment>
<evidence type="ECO:0000256" key="8">
    <source>
        <dbReference type="ARBA" id="ARBA00023239"/>
    </source>
</evidence>
<dbReference type="Pfam" id="PF00266">
    <property type="entry name" value="Aminotran_5"/>
    <property type="match status" value="1"/>
</dbReference>
<reference evidence="13" key="1">
    <citation type="submission" date="2010-03" db="EMBL/GenBank/DDBJ databases">
        <title>Atlantic Lepeophtheirus salmonis ESTs and full-length cDNAs.</title>
        <authorList>
            <person name="Yasuike M."/>
            <person name="von Schalburg K."/>
            <person name="Cooper G."/>
            <person name="Leong J."/>
            <person name="Nilsen F."/>
            <person name="Jones S.R.M."/>
            <person name="Koop B.F."/>
        </authorList>
    </citation>
    <scope>NUCLEOTIDE SEQUENCE</scope>
    <source>
        <strain evidence="13">Atlantic form</strain>
        <tissue evidence="13">Mixed tissue</tissue>
    </source>
</reference>
<dbReference type="GO" id="GO:0009000">
    <property type="term" value="F:selenocysteine lyase activity"/>
    <property type="evidence" value="ECO:0007669"/>
    <property type="project" value="UniProtKB-EC"/>
</dbReference>
<comment type="similarity">
    <text evidence="3">Belongs to the class-V pyridoxal-phosphate-dependent aminotransferase family.</text>
</comment>
<dbReference type="GO" id="GO:0005829">
    <property type="term" value="C:cytosol"/>
    <property type="evidence" value="ECO:0007669"/>
    <property type="project" value="UniProtKB-SubCell"/>
</dbReference>
<keyword evidence="6" id="KW-0808">Transferase</keyword>
<dbReference type="GO" id="GO:0016740">
    <property type="term" value="F:transferase activity"/>
    <property type="evidence" value="ECO:0007669"/>
    <property type="project" value="UniProtKB-KW"/>
</dbReference>
<comment type="subcellular location">
    <subcellularLocation>
        <location evidence="2">Cytoplasm</location>
        <location evidence="2">Cytosol</location>
    </subcellularLocation>
</comment>
<comment type="cofactor">
    <cofactor evidence="1">
        <name>pyridoxal 5'-phosphate</name>
        <dbReference type="ChEBI" id="CHEBI:597326"/>
    </cofactor>
</comment>
<evidence type="ECO:0000256" key="9">
    <source>
        <dbReference type="ARBA" id="ARBA00037407"/>
    </source>
</evidence>
<organism evidence="13">
    <name type="scientific">Lepeophtheirus salmonis</name>
    <name type="common">Salmon louse</name>
    <name type="synonym">Caligus salmonis</name>
    <dbReference type="NCBI Taxonomy" id="72036"/>
    <lineage>
        <taxon>Eukaryota</taxon>
        <taxon>Metazoa</taxon>
        <taxon>Ecdysozoa</taxon>
        <taxon>Arthropoda</taxon>
        <taxon>Crustacea</taxon>
        <taxon>Multicrustacea</taxon>
        <taxon>Hexanauplia</taxon>
        <taxon>Copepoda</taxon>
        <taxon>Siphonostomatoida</taxon>
        <taxon>Caligidae</taxon>
        <taxon>Lepeophtheirus</taxon>
    </lineage>
</organism>
<dbReference type="SUPFAM" id="SSF53383">
    <property type="entry name" value="PLP-dependent transferases"/>
    <property type="match status" value="1"/>
</dbReference>
<dbReference type="PIRSF" id="PIRSF005572">
    <property type="entry name" value="NifS"/>
    <property type="match status" value="1"/>
</dbReference>
<evidence type="ECO:0000256" key="3">
    <source>
        <dbReference type="ARBA" id="ARBA00009236"/>
    </source>
</evidence>
<proteinExistence type="evidence at transcript level"/>
<dbReference type="InterPro" id="IPR015422">
    <property type="entry name" value="PyrdxlP-dep_Trfase_small"/>
</dbReference>
<sequence length="445" mass="50073">MYEMIYLDNNSTTRPYDAVINCVNETMKNHWQNPSSNYKISHECKIKIEETRENLSRVLGGEKNDFIFTASGTESNAMIFHSFAKSSNPVAHVITTNVEHESITNSLINLQREEKLEATFVPVEEDSGMVDPEKIMSAIKVGKTKLISVMAVNNVTGIRMPLKTICKRISQYNECNKSNQIFIHTDACQAISKMHFNLNTFPVDYATIGGHKFFAPRIGAIYIRNRTQLTSPPVYPLLWGGGQEFGMRSGTENTAYIAGMGQAIILMSRNLKEDLCHTLRLKNLLEYELEQIFQNYPIRDAEGCGQVEVKFLGKNVMNAKTFWEEENINDCRVANTSTAVFVGPPWVNSYHVLSYCPTICASRGSACQQLQFTKSGRSVDEENQIVRDWPAGSVVLGKHGLEPLLTSFAIRMSLSKENTEEEMRQVAVLIHSGVKKAVIKDAYQQ</sequence>
<gene>
    <name evidence="13" type="primary">SCLY</name>
</gene>
<comment type="subunit">
    <text evidence="4">Homodimer.</text>
</comment>
<evidence type="ECO:0000259" key="12">
    <source>
        <dbReference type="Pfam" id="PF00266"/>
    </source>
</evidence>
<dbReference type="AlphaFoldDB" id="D3PJW2"/>
<evidence type="ECO:0000256" key="2">
    <source>
        <dbReference type="ARBA" id="ARBA00004514"/>
    </source>
</evidence>
<evidence type="ECO:0000256" key="6">
    <source>
        <dbReference type="ARBA" id="ARBA00022679"/>
    </source>
</evidence>
<dbReference type="EMBL" id="BT121918">
    <property type="protein sequence ID" value="ADD38848.1"/>
    <property type="molecule type" value="mRNA"/>
</dbReference>
<evidence type="ECO:0000256" key="4">
    <source>
        <dbReference type="ARBA" id="ARBA00011738"/>
    </source>
</evidence>
<dbReference type="Gene3D" id="3.40.640.10">
    <property type="entry name" value="Type I PLP-dependent aspartate aminotransferase-like (Major domain)"/>
    <property type="match status" value="1"/>
</dbReference>
<evidence type="ECO:0000256" key="10">
    <source>
        <dbReference type="ARBA" id="ARBA00039054"/>
    </source>
</evidence>
<dbReference type="Gene3D" id="3.90.1150.10">
    <property type="entry name" value="Aspartate Aminotransferase, domain 1"/>
    <property type="match status" value="1"/>
</dbReference>
<dbReference type="Gene3D" id="1.10.260.50">
    <property type="match status" value="1"/>
</dbReference>
<dbReference type="InterPro" id="IPR016454">
    <property type="entry name" value="Cysteine_dSase"/>
</dbReference>
<dbReference type="InterPro" id="IPR015424">
    <property type="entry name" value="PyrdxlP-dep_Trfase"/>
</dbReference>
<dbReference type="PANTHER" id="PTHR11601">
    <property type="entry name" value="CYSTEINE DESULFURYLASE FAMILY MEMBER"/>
    <property type="match status" value="1"/>
</dbReference>
<dbReference type="OrthoDB" id="10250117at2759"/>